<gene>
    <name evidence="1" type="ORF">K9S39_39170</name>
</gene>
<dbReference type="RefSeq" id="WP_248868006.1">
    <property type="nucleotide sequence ID" value="NZ_CP086322.1"/>
</dbReference>
<name>A0ABY4MJ38_9ACTN</name>
<reference evidence="1" key="1">
    <citation type="submission" date="2021-10" db="EMBL/GenBank/DDBJ databases">
        <title>Streptomyces nigrumlapis sp.nov.,an antimicrobial producing actinobacterium isolated from Black Gobi rocks.</title>
        <authorList>
            <person name="Wen Y."/>
            <person name="Zhang W."/>
            <person name="Liu X.G."/>
        </authorList>
    </citation>
    <scope>NUCLEOTIDE SEQUENCE</scope>
    <source>
        <strain evidence="1">ST13-2-2</strain>
    </source>
</reference>
<keyword evidence="2" id="KW-1185">Reference proteome</keyword>
<evidence type="ECO:0000313" key="2">
    <source>
        <dbReference type="Proteomes" id="UP000830115"/>
    </source>
</evidence>
<proteinExistence type="predicted"/>
<dbReference type="EMBL" id="CP086322">
    <property type="protein sequence ID" value="UQA97093.1"/>
    <property type="molecule type" value="Genomic_DNA"/>
</dbReference>
<accession>A0ABY4MJ38</accession>
<sequence length="71" mass="7820">MRPLKESAGESVGHQELQEACERFQSAWGYGIDQIAEATDGITEGLRTTSRIYRDLEESVAQLFTSGKAAK</sequence>
<organism evidence="1 2">
    <name type="scientific">Streptomyces halobius</name>
    <dbReference type="NCBI Taxonomy" id="2879846"/>
    <lineage>
        <taxon>Bacteria</taxon>
        <taxon>Bacillati</taxon>
        <taxon>Actinomycetota</taxon>
        <taxon>Actinomycetes</taxon>
        <taxon>Kitasatosporales</taxon>
        <taxon>Streptomycetaceae</taxon>
        <taxon>Streptomyces</taxon>
    </lineage>
</organism>
<dbReference type="Proteomes" id="UP000830115">
    <property type="component" value="Chromosome"/>
</dbReference>
<evidence type="ECO:0008006" key="3">
    <source>
        <dbReference type="Google" id="ProtNLM"/>
    </source>
</evidence>
<protein>
    <recommendedName>
        <fullName evidence="3">Excreted virulence factor EspC (Type VII ESX diderm)</fullName>
    </recommendedName>
</protein>
<evidence type="ECO:0000313" key="1">
    <source>
        <dbReference type="EMBL" id="UQA97093.1"/>
    </source>
</evidence>